<reference evidence="4 5" key="1">
    <citation type="submission" date="2020-10" db="EMBL/GenBank/DDBJ databases">
        <title>Pygocentrus nattereri (red-bellied piranha) genome, fPygNat1, primary haplotype.</title>
        <authorList>
            <person name="Myers G."/>
            <person name="Meyer A."/>
            <person name="Karagic N."/>
            <person name="Pippel M."/>
            <person name="Winkler S."/>
            <person name="Tracey A."/>
            <person name="Wood J."/>
            <person name="Formenti G."/>
            <person name="Howe K."/>
            <person name="Fedrigo O."/>
            <person name="Jarvis E.D."/>
        </authorList>
    </citation>
    <scope>NUCLEOTIDE SEQUENCE [LARGE SCALE GENOMIC DNA]</scope>
</reference>
<keyword evidence="5" id="KW-1185">Reference proteome</keyword>
<keyword evidence="3" id="KW-0812">Transmembrane</keyword>
<keyword evidence="3" id="KW-1133">Transmembrane helix</keyword>
<dbReference type="GO" id="GO:0032259">
    <property type="term" value="P:methylation"/>
    <property type="evidence" value="ECO:0007669"/>
    <property type="project" value="UniProtKB-KW"/>
</dbReference>
<keyword evidence="2" id="KW-0949">S-adenosyl-L-methionine</keyword>
<evidence type="ECO:0000256" key="2">
    <source>
        <dbReference type="ARBA" id="ARBA00022691"/>
    </source>
</evidence>
<feature type="transmembrane region" description="Helical" evidence="3">
    <location>
        <begin position="21"/>
        <end position="44"/>
    </location>
</feature>
<evidence type="ECO:0000256" key="3">
    <source>
        <dbReference type="SAM" id="Phobius"/>
    </source>
</evidence>
<reference evidence="4" key="2">
    <citation type="submission" date="2025-08" db="UniProtKB">
        <authorList>
            <consortium name="Ensembl"/>
        </authorList>
    </citation>
    <scope>IDENTIFICATION</scope>
</reference>
<dbReference type="AlphaFoldDB" id="A0AAR2JEB0"/>
<dbReference type="GeneTree" id="ENSGT00940000156596"/>
<dbReference type="PANTHER" id="PTHR14614:SF13">
    <property type="entry name" value="PROTEIN-LYSINE METHYLTRANSFERASE METTL21C"/>
    <property type="match status" value="1"/>
</dbReference>
<reference evidence="4" key="3">
    <citation type="submission" date="2025-09" db="UniProtKB">
        <authorList>
            <consortium name="Ensembl"/>
        </authorList>
    </citation>
    <scope>IDENTIFICATION</scope>
</reference>
<evidence type="ECO:0000313" key="5">
    <source>
        <dbReference type="Proteomes" id="UP001501920"/>
    </source>
</evidence>
<dbReference type="GO" id="GO:0008168">
    <property type="term" value="F:methyltransferase activity"/>
    <property type="evidence" value="ECO:0007669"/>
    <property type="project" value="UniProtKB-KW"/>
</dbReference>
<keyword evidence="3" id="KW-0472">Membrane</keyword>
<evidence type="ECO:0000313" key="4">
    <source>
        <dbReference type="Ensembl" id="ENSPNAP00000048672.1"/>
    </source>
</evidence>
<sequence>ESNTHNFLTGRQKIKLLDKSVLELGAGTGLVSIVATLLGANVTATDLPEVLGSLRCNLNWNTRQHRRYEPQVAALFWGHEQEQRFPQSEYHYDYVMAADIVYHHDFLDELLVTMRYFCQWGTTLIWANEVHYPSDLVFTENFKKAFHATLIAELDECFIYKSIAIFLQFLLLPVINRKKQIKYTPSSSLA</sequence>
<proteinExistence type="predicted"/>
<dbReference type="Pfam" id="PF10294">
    <property type="entry name" value="Methyltransf_16"/>
    <property type="match status" value="1"/>
</dbReference>
<keyword evidence="1" id="KW-0489">Methyltransferase</keyword>
<dbReference type="SUPFAM" id="SSF53335">
    <property type="entry name" value="S-adenosyl-L-methionine-dependent methyltransferases"/>
    <property type="match status" value="1"/>
</dbReference>
<accession>A0AAR2JEB0</accession>
<dbReference type="PANTHER" id="PTHR14614">
    <property type="entry name" value="HEPATOCELLULAR CARCINOMA-ASSOCIATED ANTIGEN"/>
    <property type="match status" value="1"/>
</dbReference>
<dbReference type="CDD" id="cd02440">
    <property type="entry name" value="AdoMet_MTases"/>
    <property type="match status" value="1"/>
</dbReference>
<dbReference type="InterPro" id="IPR029063">
    <property type="entry name" value="SAM-dependent_MTases_sf"/>
</dbReference>
<dbReference type="Ensembl" id="ENSPNAT00000052585.1">
    <property type="protein sequence ID" value="ENSPNAP00000048672.1"/>
    <property type="gene ID" value="ENSPNAG00000037116.1"/>
</dbReference>
<keyword evidence="1" id="KW-0808">Transferase</keyword>
<dbReference type="InterPro" id="IPR019410">
    <property type="entry name" value="Methyltransf_16"/>
</dbReference>
<organism evidence="4 5">
    <name type="scientific">Pygocentrus nattereri</name>
    <name type="common">Red-bellied piranha</name>
    <dbReference type="NCBI Taxonomy" id="42514"/>
    <lineage>
        <taxon>Eukaryota</taxon>
        <taxon>Metazoa</taxon>
        <taxon>Chordata</taxon>
        <taxon>Craniata</taxon>
        <taxon>Vertebrata</taxon>
        <taxon>Euteleostomi</taxon>
        <taxon>Actinopterygii</taxon>
        <taxon>Neopterygii</taxon>
        <taxon>Teleostei</taxon>
        <taxon>Ostariophysi</taxon>
        <taxon>Characiformes</taxon>
        <taxon>Characoidei</taxon>
        <taxon>Pygocentrus</taxon>
    </lineage>
</organism>
<protein>
    <submittedName>
        <fullName evidence="4">Methyltransferase 21C, AARS1 lysine a</fullName>
    </submittedName>
</protein>
<name>A0AAR2JEB0_PYGNA</name>
<dbReference type="Proteomes" id="UP001501920">
    <property type="component" value="Chromosome 12"/>
</dbReference>
<evidence type="ECO:0000256" key="1">
    <source>
        <dbReference type="ARBA" id="ARBA00022603"/>
    </source>
</evidence>
<dbReference type="Gene3D" id="3.40.50.150">
    <property type="entry name" value="Vaccinia Virus protein VP39"/>
    <property type="match status" value="1"/>
</dbReference>